<comment type="caution">
    <text evidence="1">The sequence shown here is derived from an EMBL/GenBank/DDBJ whole genome shotgun (WGS) entry which is preliminary data.</text>
</comment>
<protein>
    <submittedName>
        <fullName evidence="1">Uncharacterized protein</fullName>
    </submittedName>
</protein>
<proteinExistence type="predicted"/>
<dbReference type="AlphaFoldDB" id="A0A3R6HAW3"/>
<evidence type="ECO:0000313" key="2">
    <source>
        <dbReference type="Proteomes" id="UP000286595"/>
    </source>
</evidence>
<organism evidence="1 2">
    <name type="scientific">Coprococcus comes</name>
    <dbReference type="NCBI Taxonomy" id="410072"/>
    <lineage>
        <taxon>Bacteria</taxon>
        <taxon>Bacillati</taxon>
        <taxon>Bacillota</taxon>
        <taxon>Clostridia</taxon>
        <taxon>Lachnospirales</taxon>
        <taxon>Lachnospiraceae</taxon>
        <taxon>Coprococcus</taxon>
    </lineage>
</organism>
<gene>
    <name evidence="1" type="ORF">DW252_11840</name>
</gene>
<sequence length="95" mass="10818">MRSWLSVLITDAKSKKGSDIPIAPSLYSLSNKMDNSLLAVRDINHKYIVVKRIKFSRYDLKKNPVADEGRYVASSPVISHGDFGYYLVLFNAEFF</sequence>
<evidence type="ECO:0000313" key="1">
    <source>
        <dbReference type="EMBL" id="RHG59368.1"/>
    </source>
</evidence>
<name>A0A3R6HAW3_9FIRM</name>
<reference evidence="1 2" key="1">
    <citation type="submission" date="2018-08" db="EMBL/GenBank/DDBJ databases">
        <title>A genome reference for cultivated species of the human gut microbiota.</title>
        <authorList>
            <person name="Zou Y."/>
            <person name="Xue W."/>
            <person name="Luo G."/>
        </authorList>
    </citation>
    <scope>NUCLEOTIDE SEQUENCE [LARGE SCALE GENOMIC DNA]</scope>
    <source>
        <strain evidence="1 2">AM22-12LB</strain>
    </source>
</reference>
<dbReference type="EMBL" id="QRIM01000014">
    <property type="protein sequence ID" value="RHG59368.1"/>
    <property type="molecule type" value="Genomic_DNA"/>
</dbReference>
<accession>A0A3R6HAW3</accession>
<dbReference type="Proteomes" id="UP000286595">
    <property type="component" value="Unassembled WGS sequence"/>
</dbReference>